<sequence>MLIDTNEKLIRTERLFMRKPSIEDIDEFYEIVKNNEVDKWLAVSRGMSREEAEQYVGKLIEHWNQNGFGVWLVFNTTTGEMMGHCGLRYIDGTKDVEIMYLLDLKFWGNGYATEAAQAAIQYAFHTMKINRLIARIRSANDKSKNVLEKSGFKYTQDVNHEGHQLSYYECKEFIIR</sequence>
<protein>
    <submittedName>
        <fullName evidence="2">Acetyltransferase</fullName>
    </submittedName>
</protein>
<dbReference type="eggNOG" id="COG1670">
    <property type="taxonomic scope" value="Bacteria"/>
</dbReference>
<dbReference type="AlphaFoldDB" id="A0A073KL98"/>
<dbReference type="EMBL" id="JOTM01000020">
    <property type="protein sequence ID" value="KEK23103.1"/>
    <property type="molecule type" value="Genomic_DNA"/>
</dbReference>
<comment type="caution">
    <text evidence="2">The sequence shown here is derived from an EMBL/GenBank/DDBJ whole genome shotgun (WGS) entry which is preliminary data.</text>
</comment>
<reference evidence="2 3" key="1">
    <citation type="submission" date="2014-06" db="EMBL/GenBank/DDBJ databases">
        <title>Draft genome sequence of Bacillus gaemokensis JCM 15801 (MCCC 1A00707).</title>
        <authorList>
            <person name="Lai Q."/>
            <person name="Liu Y."/>
            <person name="Shao Z."/>
        </authorList>
    </citation>
    <scope>NUCLEOTIDE SEQUENCE [LARGE SCALE GENOMIC DNA]</scope>
    <source>
        <strain evidence="2 3">JCM 15801</strain>
    </source>
</reference>
<dbReference type="Proteomes" id="UP000027778">
    <property type="component" value="Unassembled WGS sequence"/>
</dbReference>
<dbReference type="SUPFAM" id="SSF55729">
    <property type="entry name" value="Acyl-CoA N-acyltransferases (Nat)"/>
    <property type="match status" value="1"/>
</dbReference>
<keyword evidence="3" id="KW-1185">Reference proteome</keyword>
<dbReference type="GO" id="GO:0016747">
    <property type="term" value="F:acyltransferase activity, transferring groups other than amino-acyl groups"/>
    <property type="evidence" value="ECO:0007669"/>
    <property type="project" value="InterPro"/>
</dbReference>
<feature type="domain" description="N-acetyltransferase" evidence="1">
    <location>
        <begin position="15"/>
        <end position="174"/>
    </location>
</feature>
<dbReference type="OrthoDB" id="9798081at2"/>
<keyword evidence="2" id="KW-0808">Transferase</keyword>
<proteinExistence type="predicted"/>
<dbReference type="STRING" id="574375.AZF08_23365"/>
<dbReference type="InterPro" id="IPR000182">
    <property type="entry name" value="GNAT_dom"/>
</dbReference>
<dbReference type="PANTHER" id="PTHR43792:SF1">
    <property type="entry name" value="N-ACETYLTRANSFERASE DOMAIN-CONTAINING PROTEIN"/>
    <property type="match status" value="1"/>
</dbReference>
<dbReference type="Pfam" id="PF13302">
    <property type="entry name" value="Acetyltransf_3"/>
    <property type="match status" value="1"/>
</dbReference>
<evidence type="ECO:0000313" key="3">
    <source>
        <dbReference type="Proteomes" id="UP000027778"/>
    </source>
</evidence>
<accession>A0A073KL98</accession>
<organism evidence="2 3">
    <name type="scientific">Bacillus gaemokensis</name>
    <dbReference type="NCBI Taxonomy" id="574375"/>
    <lineage>
        <taxon>Bacteria</taxon>
        <taxon>Bacillati</taxon>
        <taxon>Bacillota</taxon>
        <taxon>Bacilli</taxon>
        <taxon>Bacillales</taxon>
        <taxon>Bacillaceae</taxon>
        <taxon>Bacillus</taxon>
        <taxon>Bacillus cereus group</taxon>
    </lineage>
</organism>
<dbReference type="InterPro" id="IPR051531">
    <property type="entry name" value="N-acetyltransferase"/>
</dbReference>
<dbReference type="Gene3D" id="3.40.630.30">
    <property type="match status" value="1"/>
</dbReference>
<dbReference type="RefSeq" id="WP_033676145.1">
    <property type="nucleotide sequence ID" value="NZ_JOTM01000020.1"/>
</dbReference>
<dbReference type="PANTHER" id="PTHR43792">
    <property type="entry name" value="GNAT FAMILY, PUTATIVE (AFU_ORTHOLOGUE AFUA_3G00765)-RELATED-RELATED"/>
    <property type="match status" value="1"/>
</dbReference>
<dbReference type="InterPro" id="IPR016181">
    <property type="entry name" value="Acyl_CoA_acyltransferase"/>
</dbReference>
<dbReference type="PROSITE" id="PS51186">
    <property type="entry name" value="GNAT"/>
    <property type="match status" value="1"/>
</dbReference>
<gene>
    <name evidence="2" type="ORF">BAGA_13925</name>
</gene>
<evidence type="ECO:0000313" key="2">
    <source>
        <dbReference type="EMBL" id="KEK23103.1"/>
    </source>
</evidence>
<name>A0A073KL98_9BACI</name>
<evidence type="ECO:0000259" key="1">
    <source>
        <dbReference type="PROSITE" id="PS51186"/>
    </source>
</evidence>